<dbReference type="PROSITE" id="PS51898">
    <property type="entry name" value="TYR_RECOMBINASE"/>
    <property type="match status" value="1"/>
</dbReference>
<dbReference type="AlphaFoldDB" id="T1AZC8"/>
<name>T1AZC8_9ZZZZ</name>
<evidence type="ECO:0000259" key="2">
    <source>
        <dbReference type="PROSITE" id="PS51898"/>
    </source>
</evidence>
<comment type="caution">
    <text evidence="3">The sequence shown here is derived from an EMBL/GenBank/DDBJ whole genome shotgun (WGS) entry which is preliminary data.</text>
</comment>
<reference evidence="3" key="2">
    <citation type="journal article" date="2014" name="ISME J.">
        <title>Microbial stratification in low pH oxic and suboxic macroscopic growths along an acid mine drainage.</title>
        <authorList>
            <person name="Mendez-Garcia C."/>
            <person name="Mesa V."/>
            <person name="Sprenger R.R."/>
            <person name="Richter M."/>
            <person name="Diez M.S."/>
            <person name="Solano J."/>
            <person name="Bargiela R."/>
            <person name="Golyshina O.V."/>
            <person name="Manteca A."/>
            <person name="Ramos J.L."/>
            <person name="Gallego J.R."/>
            <person name="Llorente I."/>
            <person name="Martins Dos Santos V.A."/>
            <person name="Jensen O.N."/>
            <person name="Pelaez A.I."/>
            <person name="Sanchez J."/>
            <person name="Ferrer M."/>
        </authorList>
    </citation>
    <scope>NUCLEOTIDE SEQUENCE</scope>
</reference>
<reference evidence="3" key="1">
    <citation type="submission" date="2013-08" db="EMBL/GenBank/DDBJ databases">
        <authorList>
            <person name="Mendez C."/>
            <person name="Richter M."/>
            <person name="Ferrer M."/>
            <person name="Sanchez J."/>
        </authorList>
    </citation>
    <scope>NUCLEOTIDE SEQUENCE</scope>
</reference>
<dbReference type="InterPro" id="IPR002104">
    <property type="entry name" value="Integrase_catalytic"/>
</dbReference>
<dbReference type="InterPro" id="IPR048120">
    <property type="entry name" value="Integrase-like"/>
</dbReference>
<dbReference type="InterPro" id="IPR011010">
    <property type="entry name" value="DNA_brk_join_enz"/>
</dbReference>
<dbReference type="NCBIfam" id="NF041502">
    <property type="entry name" value="integrase_1"/>
    <property type="match status" value="1"/>
</dbReference>
<dbReference type="GO" id="GO:0003677">
    <property type="term" value="F:DNA binding"/>
    <property type="evidence" value="ECO:0007669"/>
    <property type="project" value="InterPro"/>
</dbReference>
<evidence type="ECO:0000313" key="3">
    <source>
        <dbReference type="EMBL" id="EQD45999.1"/>
    </source>
</evidence>
<accession>T1AZC8</accession>
<dbReference type="GO" id="GO:0006310">
    <property type="term" value="P:DNA recombination"/>
    <property type="evidence" value="ECO:0007669"/>
    <property type="project" value="UniProtKB-KW"/>
</dbReference>
<feature type="non-terminal residue" evidence="3">
    <location>
        <position position="418"/>
    </location>
</feature>
<evidence type="ECO:0000256" key="1">
    <source>
        <dbReference type="ARBA" id="ARBA00023172"/>
    </source>
</evidence>
<dbReference type="InterPro" id="IPR013762">
    <property type="entry name" value="Integrase-like_cat_sf"/>
</dbReference>
<gene>
    <name evidence="3" type="ORF">B1A_14769</name>
</gene>
<dbReference type="SUPFAM" id="SSF56349">
    <property type="entry name" value="DNA breaking-rejoining enzymes"/>
    <property type="match status" value="1"/>
</dbReference>
<dbReference type="Gene3D" id="1.10.443.10">
    <property type="entry name" value="Intergrase catalytic core"/>
    <property type="match status" value="1"/>
</dbReference>
<protein>
    <submittedName>
        <fullName evidence="3">Phage integrase family</fullName>
    </submittedName>
</protein>
<proteinExistence type="predicted"/>
<keyword evidence="1" id="KW-0233">DNA recombination</keyword>
<organism evidence="3">
    <name type="scientific">mine drainage metagenome</name>
    <dbReference type="NCBI Taxonomy" id="410659"/>
    <lineage>
        <taxon>unclassified sequences</taxon>
        <taxon>metagenomes</taxon>
        <taxon>ecological metagenomes</taxon>
    </lineage>
</organism>
<dbReference type="EMBL" id="AUZX01010844">
    <property type="protein sequence ID" value="EQD45999.1"/>
    <property type="molecule type" value="Genomic_DNA"/>
</dbReference>
<sequence length="418" mass="46871">MTNPNKSLVIGTGSITSRDGYRFEPTASHWKLSRDRTISLQWVFGVLSSTLAESLVKILTHYAIRYSADHTSNLCDRFRAFVIWVHNQKGMVDRITSSDLISYRHTLDRKNEWYLGSIRGFLKVWAELDLPGVDADVPSLFDGWRLKGNVKGWAVQTQSPTRGALTDLEYQALQEKLLEGFERDEIDLADYMLATLFCATGRRPAQLADLKGGDLIEARSSDGLREFVLNVPRRKVRGGGWRAEFKAVALTPEIGMAVRGLIAENEARLRTLRSDVRGEVLKRLPLFPAWKVIQEVFLNEGDTLSELMATDAAHLTTAVMSLRLERTVAAQSVISERTDGPIRVFPTRLRRTLATRAAREGYGPLIIAELLDHADDQNARVYTENVPEHVDAINEAMARQLAPLAQAFAGVLVRSERD</sequence>
<feature type="domain" description="Tyr recombinase" evidence="2">
    <location>
        <begin position="160"/>
        <end position="395"/>
    </location>
</feature>
<dbReference type="GO" id="GO:0015074">
    <property type="term" value="P:DNA integration"/>
    <property type="evidence" value="ECO:0007669"/>
    <property type="project" value="InterPro"/>
</dbReference>